<evidence type="ECO:0000313" key="1">
    <source>
        <dbReference type="EMBL" id="DAD87855.1"/>
    </source>
</evidence>
<protein>
    <submittedName>
        <fullName evidence="1">Uncharacterized protein</fullName>
    </submittedName>
</protein>
<sequence length="72" mass="8420">MKRNSRLDEIIPTFESKGFISLLCEGNAMFDGNAFQLSSSKIKPYYDWIVKSVKKNMFPTNCVYYVNLKRKD</sequence>
<dbReference type="EMBL" id="BK015029">
    <property type="protein sequence ID" value="DAD87855.1"/>
    <property type="molecule type" value="Genomic_DNA"/>
</dbReference>
<proteinExistence type="predicted"/>
<accession>A0A8S5N0F5</accession>
<reference evidence="1" key="1">
    <citation type="journal article" date="2021" name="Proc. Natl. Acad. Sci. U.S.A.">
        <title>A Catalog of Tens of Thousands of Viruses from Human Metagenomes Reveals Hidden Associations with Chronic Diseases.</title>
        <authorList>
            <person name="Tisza M.J."/>
            <person name="Buck C.B."/>
        </authorList>
    </citation>
    <scope>NUCLEOTIDE SEQUENCE</scope>
    <source>
        <strain evidence="1">Ct43U4</strain>
    </source>
</reference>
<name>A0A8S5N0F5_9CAUD</name>
<organism evidence="1">
    <name type="scientific">Siphoviridae sp. ct43U4</name>
    <dbReference type="NCBI Taxonomy" id="2826285"/>
    <lineage>
        <taxon>Viruses</taxon>
        <taxon>Duplodnaviria</taxon>
        <taxon>Heunggongvirae</taxon>
        <taxon>Uroviricota</taxon>
        <taxon>Caudoviricetes</taxon>
    </lineage>
</organism>